<comment type="caution">
    <text evidence="2">The sequence shown here is derived from an EMBL/GenBank/DDBJ whole genome shotgun (WGS) entry which is preliminary data.</text>
</comment>
<name>A0A3S3RIB1_9HYPH</name>
<sequence>MEKWLVLSNCQTFGLANSLTIQYPSATIDSLDVWAYKSDIAGHDAKLHNYQKIIVHPEFLDISESKLNQVIDPIIVPSMFFSAYHPDSCYAASSSGGIDSPIGAYNSMICLSAYRNGLTVDQALQHYNARTYERAGFFDVWSRDKQHILNLFNNYGLDLSEGFLRWGRYKPFMYSVNHPNIDVVFDIAAATLKRMGVNSLEARLLPHDNLTNGPCFAIYNEVAEHCGIKGFEFFKEQGHYRLLSLEDFVRGSYRLLEGHDPKSVVVDGMADDRFQKLLQIMEP</sequence>
<dbReference type="RefSeq" id="WP_128442736.1">
    <property type="nucleotide sequence ID" value="NZ_SBIP01000002.1"/>
</dbReference>
<evidence type="ECO:0000259" key="1">
    <source>
        <dbReference type="Pfam" id="PF18588"/>
    </source>
</evidence>
<dbReference type="EMBL" id="SBIP01000002">
    <property type="protein sequence ID" value="RWX78759.1"/>
    <property type="molecule type" value="Genomic_DNA"/>
</dbReference>
<accession>A0A3S3RIB1</accession>
<feature type="domain" description="Polysaccharide biosynthesis enzyme WcbI" evidence="1">
    <location>
        <begin position="3"/>
        <end position="198"/>
    </location>
</feature>
<dbReference type="AlphaFoldDB" id="A0A3S3RIB1"/>
<gene>
    <name evidence="2" type="ORF">EPK99_09220</name>
</gene>
<organism evidence="2 3">
    <name type="scientific">Neorhizobium lilium</name>
    <dbReference type="NCBI Taxonomy" id="2503024"/>
    <lineage>
        <taxon>Bacteria</taxon>
        <taxon>Pseudomonadati</taxon>
        <taxon>Pseudomonadota</taxon>
        <taxon>Alphaproteobacteria</taxon>
        <taxon>Hyphomicrobiales</taxon>
        <taxon>Rhizobiaceae</taxon>
        <taxon>Rhizobium/Agrobacterium group</taxon>
        <taxon>Neorhizobium</taxon>
    </lineage>
</organism>
<dbReference type="Proteomes" id="UP000287687">
    <property type="component" value="Unassembled WGS sequence"/>
</dbReference>
<proteinExistence type="predicted"/>
<evidence type="ECO:0000313" key="2">
    <source>
        <dbReference type="EMBL" id="RWX78759.1"/>
    </source>
</evidence>
<evidence type="ECO:0000313" key="3">
    <source>
        <dbReference type="Proteomes" id="UP000287687"/>
    </source>
</evidence>
<reference evidence="2 3" key="1">
    <citation type="submission" date="2019-01" db="EMBL/GenBank/DDBJ databases">
        <title>The draft genome of Rhizobium sp. 24NR.</title>
        <authorList>
            <person name="Liu L."/>
            <person name="Liang L."/>
            <person name="Shi S."/>
            <person name="Xu L."/>
            <person name="Wang X."/>
            <person name="Li L."/>
            <person name="Zhang X."/>
        </authorList>
    </citation>
    <scope>NUCLEOTIDE SEQUENCE [LARGE SCALE GENOMIC DNA]</scope>
    <source>
        <strain evidence="2 3">24NR</strain>
    </source>
</reference>
<dbReference type="OrthoDB" id="7170754at2"/>
<dbReference type="Pfam" id="PF18588">
    <property type="entry name" value="WcbI"/>
    <property type="match status" value="1"/>
</dbReference>
<protein>
    <recommendedName>
        <fullName evidence="1">Polysaccharide biosynthesis enzyme WcbI domain-containing protein</fullName>
    </recommendedName>
</protein>
<keyword evidence="3" id="KW-1185">Reference proteome</keyword>
<dbReference type="InterPro" id="IPR041307">
    <property type="entry name" value="WcbI"/>
</dbReference>